<feature type="signal peptide" evidence="1">
    <location>
        <begin position="1"/>
        <end position="27"/>
    </location>
</feature>
<evidence type="ECO:0000313" key="3">
    <source>
        <dbReference type="Proteomes" id="UP001500187"/>
    </source>
</evidence>
<protein>
    <recommendedName>
        <fullName evidence="4">DNA modification methylase</fullName>
    </recommendedName>
</protein>
<dbReference type="Proteomes" id="UP001500187">
    <property type="component" value="Unassembled WGS sequence"/>
</dbReference>
<keyword evidence="3" id="KW-1185">Reference proteome</keyword>
<proteinExistence type="predicted"/>
<gene>
    <name evidence="2" type="ORF">GCM10023352_18730</name>
</gene>
<comment type="caution">
    <text evidence="2">The sequence shown here is derived from an EMBL/GenBank/DDBJ whole genome shotgun (WGS) entry which is preliminary data.</text>
</comment>
<organism evidence="2 3">
    <name type="scientific">Rothia endophytica</name>
    <dbReference type="NCBI Taxonomy" id="1324766"/>
    <lineage>
        <taxon>Bacteria</taxon>
        <taxon>Bacillati</taxon>
        <taxon>Actinomycetota</taxon>
        <taxon>Actinomycetes</taxon>
        <taxon>Micrococcales</taxon>
        <taxon>Micrococcaceae</taxon>
        <taxon>Rothia</taxon>
    </lineage>
</organism>
<evidence type="ECO:0000256" key="1">
    <source>
        <dbReference type="SAM" id="SignalP"/>
    </source>
</evidence>
<evidence type="ECO:0008006" key="4">
    <source>
        <dbReference type="Google" id="ProtNLM"/>
    </source>
</evidence>
<name>A0ABP9BTK5_9MICC</name>
<dbReference type="EMBL" id="BAABKP010000004">
    <property type="protein sequence ID" value="GAA4799100.1"/>
    <property type="molecule type" value="Genomic_DNA"/>
</dbReference>
<sequence>MKFAASKTLKRAGASALVASFMLTATGCGYIYEQPTTIIYSASDGQMANLGNEDVQLRNIMVISSGEAEEGRLLGTILNQTDENATVTLAFPTETVTVDVEANSEVRLEDEDQATTLAETGANPGMTLMDVEVSSNVTDESTTFNVPVLDGSHDEYAPYLPNAASASASASEEADR</sequence>
<keyword evidence="1" id="KW-0732">Signal</keyword>
<dbReference type="RefSeq" id="WP_345446817.1">
    <property type="nucleotide sequence ID" value="NZ_BAABKP010000004.1"/>
</dbReference>
<evidence type="ECO:0000313" key="2">
    <source>
        <dbReference type="EMBL" id="GAA4799100.1"/>
    </source>
</evidence>
<accession>A0ABP9BTK5</accession>
<reference evidence="3" key="1">
    <citation type="journal article" date="2019" name="Int. J. Syst. Evol. Microbiol.">
        <title>The Global Catalogue of Microorganisms (GCM) 10K type strain sequencing project: providing services to taxonomists for standard genome sequencing and annotation.</title>
        <authorList>
            <consortium name="The Broad Institute Genomics Platform"/>
            <consortium name="The Broad Institute Genome Sequencing Center for Infectious Disease"/>
            <person name="Wu L."/>
            <person name="Ma J."/>
        </authorList>
    </citation>
    <scope>NUCLEOTIDE SEQUENCE [LARGE SCALE GENOMIC DNA]</scope>
    <source>
        <strain evidence="3">JCM 18541</strain>
    </source>
</reference>
<dbReference type="PROSITE" id="PS51257">
    <property type="entry name" value="PROKAR_LIPOPROTEIN"/>
    <property type="match status" value="1"/>
</dbReference>
<feature type="chain" id="PRO_5047164158" description="DNA modification methylase" evidence="1">
    <location>
        <begin position="28"/>
        <end position="176"/>
    </location>
</feature>